<dbReference type="RefSeq" id="WP_207700875.1">
    <property type="nucleotide sequence ID" value="NZ_JAFREL020000001.1"/>
</dbReference>
<keyword evidence="3" id="KW-0663">Pyridoxal phosphate</keyword>
<name>A0ABV0EJH9_9ENTE</name>
<dbReference type="SUPFAM" id="SSF46785">
    <property type="entry name" value="Winged helix' DNA-binding domain"/>
    <property type="match status" value="1"/>
</dbReference>
<reference evidence="8 9" key="2">
    <citation type="submission" date="2024-02" db="EMBL/GenBank/DDBJ databases">
        <title>The Genome Sequence of Enterococcus sp. DIV0159.</title>
        <authorList>
            <person name="Earl A."/>
            <person name="Manson A."/>
            <person name="Gilmore M."/>
            <person name="Sanders J."/>
            <person name="Shea T."/>
            <person name="Howe W."/>
            <person name="Livny J."/>
            <person name="Cuomo C."/>
            <person name="Neafsey D."/>
            <person name="Birren B."/>
        </authorList>
    </citation>
    <scope>NUCLEOTIDE SEQUENCE [LARGE SCALE GENOMIC DNA]</scope>
    <source>
        <strain evidence="8 9">665A</strain>
    </source>
</reference>
<evidence type="ECO:0000256" key="4">
    <source>
        <dbReference type="ARBA" id="ARBA00023015"/>
    </source>
</evidence>
<dbReference type="Pfam" id="PF00155">
    <property type="entry name" value="Aminotran_1_2"/>
    <property type="match status" value="1"/>
</dbReference>
<dbReference type="InterPro" id="IPR004839">
    <property type="entry name" value="Aminotransferase_I/II_large"/>
</dbReference>
<comment type="caution">
    <text evidence="8">The sequence shown here is derived from an EMBL/GenBank/DDBJ whole genome shotgun (WGS) entry which is preliminary data.</text>
</comment>
<evidence type="ECO:0000259" key="7">
    <source>
        <dbReference type="PROSITE" id="PS50949"/>
    </source>
</evidence>
<gene>
    <name evidence="8" type="ORF">JZO67_000712</name>
</gene>
<dbReference type="EMBL" id="JAFREL020000001">
    <property type="protein sequence ID" value="MEO1768773.1"/>
    <property type="molecule type" value="Genomic_DNA"/>
</dbReference>
<evidence type="ECO:0000313" key="8">
    <source>
        <dbReference type="EMBL" id="MEO1768773.1"/>
    </source>
</evidence>
<dbReference type="SMART" id="SM00345">
    <property type="entry name" value="HTH_GNTR"/>
    <property type="match status" value="1"/>
</dbReference>
<keyword evidence="9" id="KW-1185">Reference proteome</keyword>
<dbReference type="PROSITE" id="PS50949">
    <property type="entry name" value="HTH_GNTR"/>
    <property type="match status" value="1"/>
</dbReference>
<dbReference type="Gene3D" id="3.90.1150.10">
    <property type="entry name" value="Aspartate Aminotransferase, domain 1"/>
    <property type="match status" value="1"/>
</dbReference>
<dbReference type="InterPro" id="IPR015421">
    <property type="entry name" value="PyrdxlP-dep_Trfase_major"/>
</dbReference>
<dbReference type="Gene3D" id="1.10.10.10">
    <property type="entry name" value="Winged helix-like DNA-binding domain superfamily/Winged helix DNA-binding domain"/>
    <property type="match status" value="1"/>
</dbReference>
<evidence type="ECO:0000256" key="6">
    <source>
        <dbReference type="ARBA" id="ARBA00023163"/>
    </source>
</evidence>
<evidence type="ECO:0000313" key="9">
    <source>
        <dbReference type="Proteomes" id="UP000664357"/>
    </source>
</evidence>
<dbReference type="Pfam" id="PF00392">
    <property type="entry name" value="GntR"/>
    <property type="match status" value="1"/>
</dbReference>
<feature type="domain" description="HTH gntR-type" evidence="7">
    <location>
        <begin position="11"/>
        <end position="80"/>
    </location>
</feature>
<dbReference type="InterPro" id="IPR015424">
    <property type="entry name" value="PyrdxlP-dep_Trfase"/>
</dbReference>
<evidence type="ECO:0000256" key="1">
    <source>
        <dbReference type="ARBA" id="ARBA00005384"/>
    </source>
</evidence>
<dbReference type="InterPro" id="IPR015422">
    <property type="entry name" value="PyrdxlP-dep_Trfase_small"/>
</dbReference>
<proteinExistence type="inferred from homology"/>
<organism evidence="8 9">
    <name type="scientific">Candidatus Enterococcus ferrettii</name>
    <dbReference type="NCBI Taxonomy" id="2815324"/>
    <lineage>
        <taxon>Bacteria</taxon>
        <taxon>Bacillati</taxon>
        <taxon>Bacillota</taxon>
        <taxon>Bacilli</taxon>
        <taxon>Lactobacillales</taxon>
        <taxon>Enterococcaceae</taxon>
        <taxon>Enterococcus</taxon>
    </lineage>
</organism>
<evidence type="ECO:0000256" key="5">
    <source>
        <dbReference type="ARBA" id="ARBA00023125"/>
    </source>
</evidence>
<comment type="similarity">
    <text evidence="1">In the C-terminal section; belongs to the class-I pyridoxal-phosphate-dependent aminotransferase family.</text>
</comment>
<dbReference type="CDD" id="cd07377">
    <property type="entry name" value="WHTH_GntR"/>
    <property type="match status" value="1"/>
</dbReference>
<keyword evidence="4" id="KW-0805">Transcription regulation</keyword>
<protein>
    <recommendedName>
        <fullName evidence="7">HTH gntR-type domain-containing protein</fullName>
    </recommendedName>
</protein>
<dbReference type="PANTHER" id="PTHR46577">
    <property type="entry name" value="HTH-TYPE TRANSCRIPTIONAL REGULATORY PROTEIN GABR"/>
    <property type="match status" value="1"/>
</dbReference>
<accession>A0ABV0EJH9</accession>
<keyword evidence="2" id="KW-0808">Transferase</keyword>
<dbReference type="InterPro" id="IPR051446">
    <property type="entry name" value="HTH_trans_reg/aminotransferase"/>
</dbReference>
<keyword evidence="2" id="KW-0032">Aminotransferase</keyword>
<dbReference type="Gene3D" id="3.40.640.10">
    <property type="entry name" value="Type I PLP-dependent aspartate aminotransferase-like (Major domain)"/>
    <property type="match status" value="1"/>
</dbReference>
<evidence type="ECO:0000256" key="2">
    <source>
        <dbReference type="ARBA" id="ARBA00022576"/>
    </source>
</evidence>
<keyword evidence="6" id="KW-0804">Transcription</keyword>
<dbReference type="PRINTS" id="PR00035">
    <property type="entry name" value="HTHGNTR"/>
</dbReference>
<dbReference type="PANTHER" id="PTHR46577:SF1">
    <property type="entry name" value="HTH-TYPE TRANSCRIPTIONAL REGULATORY PROTEIN GABR"/>
    <property type="match status" value="1"/>
</dbReference>
<dbReference type="InterPro" id="IPR000524">
    <property type="entry name" value="Tscrpt_reg_HTH_GntR"/>
</dbReference>
<dbReference type="SUPFAM" id="SSF53383">
    <property type="entry name" value="PLP-dependent transferases"/>
    <property type="match status" value="1"/>
</dbReference>
<reference evidence="8 9" key="1">
    <citation type="submission" date="2021-03" db="EMBL/GenBank/DDBJ databases">
        <authorList>
            <person name="Gilmore M.S."/>
            <person name="Schwartzman J."/>
            <person name="Van Tyne D."/>
            <person name="Martin M."/>
            <person name="Earl A.M."/>
            <person name="Manson A.L."/>
            <person name="Straub T."/>
            <person name="Salamzade R."/>
            <person name="Saavedra J."/>
            <person name="Lebreton F."/>
            <person name="Prichula J."/>
            <person name="Schaufler K."/>
            <person name="Gaca A."/>
            <person name="Sgardioli B."/>
            <person name="Wagenaar J."/>
            <person name="Strong T."/>
        </authorList>
    </citation>
    <scope>NUCLEOTIDE SEQUENCE [LARGE SCALE GENOMIC DNA]</scope>
    <source>
        <strain evidence="8 9">665A</strain>
    </source>
</reference>
<dbReference type="CDD" id="cd00609">
    <property type="entry name" value="AAT_like"/>
    <property type="match status" value="1"/>
</dbReference>
<dbReference type="InterPro" id="IPR036390">
    <property type="entry name" value="WH_DNA-bd_sf"/>
</dbReference>
<keyword evidence="5" id="KW-0238">DNA-binding</keyword>
<sequence length="493" mass="56559">MNIQLNSASSTPLYIQLKLSIREKILTGELPEQFKLPSERQLAQRLQIHRNTVVKAYEALISEGLVASSQKPRGYFVLNPFNEQGTKNNEPTFFSSADKNFNYRFTNEQNSFEVLYRSSHTNEGISFGGVLINREVIPVKYLKELMQEIIDGENLEPFWFCDSQGTEALRQNIAEMLFSRNIYVKPRNIQVIGETYEAIHNIALMYLNPGDHVVIEEPALPAIVNIFLHVGAKPLFVPIKQDGIQIDVLEKLVRQYKPKLIYTMPNYQNPSTCTMDIDKRKRLLKCARSYNIPIIEDDSLHEFNYKDARIPSLFFMDNSNSVIYLDTAGLSFYPGARLGYLVAPDNVIKTYQRIVNKNQLFLNSTSQYLWAKFFEKGFYEKHAVFLKEYYQKKRDLMCRCLQEVPEITFTTPEGGLCVWGELERELNDTQFAALCEKMGLQIMPGSFFFSQGNVGKNYLRLSFSSASDEEIVEGVSLLKKAIAAFKFRNGPSA</sequence>
<dbReference type="InterPro" id="IPR036388">
    <property type="entry name" value="WH-like_DNA-bd_sf"/>
</dbReference>
<dbReference type="Proteomes" id="UP000664357">
    <property type="component" value="Unassembled WGS sequence"/>
</dbReference>
<evidence type="ECO:0000256" key="3">
    <source>
        <dbReference type="ARBA" id="ARBA00022898"/>
    </source>
</evidence>